<dbReference type="InterPro" id="IPR013249">
    <property type="entry name" value="RNA_pol_sigma70_r4_t2"/>
</dbReference>
<dbReference type="SUPFAM" id="SSF88946">
    <property type="entry name" value="Sigma2 domain of RNA polymerase sigma factors"/>
    <property type="match status" value="1"/>
</dbReference>
<dbReference type="GO" id="GO:0016987">
    <property type="term" value="F:sigma factor activity"/>
    <property type="evidence" value="ECO:0007669"/>
    <property type="project" value="UniProtKB-KW"/>
</dbReference>
<gene>
    <name evidence="9" type="ORF">AKJ09_10583</name>
</gene>
<keyword evidence="6" id="KW-0175">Coiled coil</keyword>
<dbReference type="EMBL" id="CP012333">
    <property type="protein sequence ID" value="AKV03920.1"/>
    <property type="molecule type" value="Genomic_DNA"/>
</dbReference>
<evidence type="ECO:0000256" key="5">
    <source>
        <dbReference type="ARBA" id="ARBA00023163"/>
    </source>
</evidence>
<dbReference type="GO" id="GO:0006352">
    <property type="term" value="P:DNA-templated transcription initiation"/>
    <property type="evidence" value="ECO:0007669"/>
    <property type="project" value="InterPro"/>
</dbReference>
<feature type="domain" description="RNA polymerase sigma-70 region 2" evidence="7">
    <location>
        <begin position="6"/>
        <end position="72"/>
    </location>
</feature>
<name>A0A0K1QEQ8_9BACT</name>
<dbReference type="InterPro" id="IPR036388">
    <property type="entry name" value="WH-like_DNA-bd_sf"/>
</dbReference>
<dbReference type="PANTHER" id="PTHR43133:SF8">
    <property type="entry name" value="RNA POLYMERASE SIGMA FACTOR HI_1459-RELATED"/>
    <property type="match status" value="1"/>
</dbReference>
<dbReference type="OrthoDB" id="9780326at2"/>
<dbReference type="STRING" id="1391654.AKJ09_10583"/>
<dbReference type="Pfam" id="PF08281">
    <property type="entry name" value="Sigma70_r4_2"/>
    <property type="match status" value="1"/>
</dbReference>
<dbReference type="Gene3D" id="1.10.1740.10">
    <property type="match status" value="1"/>
</dbReference>
<evidence type="ECO:0000256" key="6">
    <source>
        <dbReference type="SAM" id="Coils"/>
    </source>
</evidence>
<evidence type="ECO:0000256" key="4">
    <source>
        <dbReference type="ARBA" id="ARBA00023125"/>
    </source>
</evidence>
<dbReference type="Proteomes" id="UP000064967">
    <property type="component" value="Chromosome"/>
</dbReference>
<evidence type="ECO:0000256" key="2">
    <source>
        <dbReference type="ARBA" id="ARBA00023015"/>
    </source>
</evidence>
<keyword evidence="10" id="KW-1185">Reference proteome</keyword>
<dbReference type="RefSeq" id="WP_146654609.1">
    <property type="nucleotide sequence ID" value="NZ_CP012333.1"/>
</dbReference>
<dbReference type="PANTHER" id="PTHR43133">
    <property type="entry name" value="RNA POLYMERASE ECF-TYPE SIGMA FACTO"/>
    <property type="match status" value="1"/>
</dbReference>
<dbReference type="Pfam" id="PF04542">
    <property type="entry name" value="Sigma70_r2"/>
    <property type="match status" value="1"/>
</dbReference>
<evidence type="ECO:0000313" key="9">
    <source>
        <dbReference type="EMBL" id="AKV03920.1"/>
    </source>
</evidence>
<keyword evidence="5" id="KW-0804">Transcription</keyword>
<dbReference type="KEGG" id="llu:AKJ09_10583"/>
<evidence type="ECO:0000313" key="10">
    <source>
        <dbReference type="Proteomes" id="UP000064967"/>
    </source>
</evidence>
<dbReference type="InterPro" id="IPR013325">
    <property type="entry name" value="RNA_pol_sigma_r2"/>
</dbReference>
<keyword evidence="3" id="KW-0731">Sigma factor</keyword>
<keyword evidence="4" id="KW-0238">DNA-binding</keyword>
<keyword evidence="2" id="KW-0805">Transcription regulation</keyword>
<dbReference type="InterPro" id="IPR039425">
    <property type="entry name" value="RNA_pol_sigma-70-like"/>
</dbReference>
<dbReference type="InterPro" id="IPR014284">
    <property type="entry name" value="RNA_pol_sigma-70_dom"/>
</dbReference>
<sequence length="173" mass="19681">MTLASLFEEYASFVARALRRLGIPESDVEDALQEVFMIAQSKLDAIEPGKEKSYLYGIARRRASALRRSLRRALVRVERAHEEHEACTAPLDSPEQTELRHARAALDEILDAMPLALRTVLVLHELEEMEMSEIAEMEGIPAGTVASRLRRARARFEVEAERVRARLEAEEKR</sequence>
<dbReference type="Gene3D" id="1.10.10.10">
    <property type="entry name" value="Winged helix-like DNA-binding domain superfamily/Winged helix DNA-binding domain"/>
    <property type="match status" value="1"/>
</dbReference>
<feature type="domain" description="RNA polymerase sigma factor 70 region 4 type 2" evidence="8">
    <location>
        <begin position="104"/>
        <end position="155"/>
    </location>
</feature>
<organism evidence="9 10">
    <name type="scientific">Labilithrix luteola</name>
    <dbReference type="NCBI Taxonomy" id="1391654"/>
    <lineage>
        <taxon>Bacteria</taxon>
        <taxon>Pseudomonadati</taxon>
        <taxon>Myxococcota</taxon>
        <taxon>Polyangia</taxon>
        <taxon>Polyangiales</taxon>
        <taxon>Labilitrichaceae</taxon>
        <taxon>Labilithrix</taxon>
    </lineage>
</organism>
<evidence type="ECO:0000259" key="7">
    <source>
        <dbReference type="Pfam" id="PF04542"/>
    </source>
</evidence>
<dbReference type="AlphaFoldDB" id="A0A0K1QEQ8"/>
<reference evidence="9 10" key="1">
    <citation type="submission" date="2015-08" db="EMBL/GenBank/DDBJ databases">
        <authorList>
            <person name="Babu N.S."/>
            <person name="Beckwith C.J."/>
            <person name="Beseler K.G."/>
            <person name="Brison A."/>
            <person name="Carone J.V."/>
            <person name="Caskin T.P."/>
            <person name="Diamond M."/>
            <person name="Durham M.E."/>
            <person name="Foxe J.M."/>
            <person name="Go M."/>
            <person name="Henderson B.A."/>
            <person name="Jones I.B."/>
            <person name="McGettigan J.A."/>
            <person name="Micheletti S.J."/>
            <person name="Nasrallah M.E."/>
            <person name="Ortiz D."/>
            <person name="Piller C.R."/>
            <person name="Privatt S.R."/>
            <person name="Schneider S.L."/>
            <person name="Sharp S."/>
            <person name="Smith T.C."/>
            <person name="Stanton J.D."/>
            <person name="Ullery H.E."/>
            <person name="Wilson R.J."/>
            <person name="Serrano M.G."/>
            <person name="Buck G."/>
            <person name="Lee V."/>
            <person name="Wang Y."/>
            <person name="Carvalho R."/>
            <person name="Voegtly L."/>
            <person name="Shi R."/>
            <person name="Duckworth R."/>
            <person name="Johnson A."/>
            <person name="Loviza R."/>
            <person name="Walstead R."/>
            <person name="Shah Z."/>
            <person name="Kiflezghi M."/>
            <person name="Wade K."/>
            <person name="Ball S.L."/>
            <person name="Bradley K.W."/>
            <person name="Asai D.J."/>
            <person name="Bowman C.A."/>
            <person name="Russell D.A."/>
            <person name="Pope W.H."/>
            <person name="Jacobs-Sera D."/>
            <person name="Hendrix R.W."/>
            <person name="Hatfull G.F."/>
        </authorList>
    </citation>
    <scope>NUCLEOTIDE SEQUENCE [LARGE SCALE GENOMIC DNA]</scope>
    <source>
        <strain evidence="9 10">DSM 27648</strain>
    </source>
</reference>
<evidence type="ECO:0000256" key="3">
    <source>
        <dbReference type="ARBA" id="ARBA00023082"/>
    </source>
</evidence>
<accession>A0A0K1QEQ8</accession>
<proteinExistence type="inferred from homology"/>
<evidence type="ECO:0000256" key="1">
    <source>
        <dbReference type="ARBA" id="ARBA00010641"/>
    </source>
</evidence>
<dbReference type="InterPro" id="IPR013324">
    <property type="entry name" value="RNA_pol_sigma_r3/r4-like"/>
</dbReference>
<dbReference type="InterPro" id="IPR007627">
    <property type="entry name" value="RNA_pol_sigma70_r2"/>
</dbReference>
<dbReference type="SUPFAM" id="SSF88659">
    <property type="entry name" value="Sigma3 and sigma4 domains of RNA polymerase sigma factors"/>
    <property type="match status" value="1"/>
</dbReference>
<feature type="coiled-coil region" evidence="6">
    <location>
        <begin position="146"/>
        <end position="173"/>
    </location>
</feature>
<evidence type="ECO:0000259" key="8">
    <source>
        <dbReference type="Pfam" id="PF08281"/>
    </source>
</evidence>
<comment type="similarity">
    <text evidence="1">Belongs to the sigma-70 factor family. ECF subfamily.</text>
</comment>
<dbReference type="GO" id="GO:0003677">
    <property type="term" value="F:DNA binding"/>
    <property type="evidence" value="ECO:0007669"/>
    <property type="project" value="UniProtKB-KW"/>
</dbReference>
<dbReference type="NCBIfam" id="TIGR02937">
    <property type="entry name" value="sigma70-ECF"/>
    <property type="match status" value="1"/>
</dbReference>
<protein>
    <submittedName>
        <fullName evidence="9">RNA polymerase sigma factor RpoE</fullName>
    </submittedName>
</protein>